<dbReference type="InterPro" id="IPR035979">
    <property type="entry name" value="RBD_domain_sf"/>
</dbReference>
<feature type="region of interest" description="Disordered" evidence="8">
    <location>
        <begin position="506"/>
        <end position="528"/>
    </location>
</feature>
<dbReference type="PROSITE" id="PS01358">
    <property type="entry name" value="ZF_RANBP2_1"/>
    <property type="match status" value="1"/>
</dbReference>
<dbReference type="EMBL" id="JAAVMX010000003">
    <property type="protein sequence ID" value="KAF4509903.1"/>
    <property type="molecule type" value="Genomic_DNA"/>
</dbReference>
<dbReference type="GO" id="GO:0005634">
    <property type="term" value="C:nucleus"/>
    <property type="evidence" value="ECO:0007669"/>
    <property type="project" value="UniProtKB-SubCell"/>
</dbReference>
<dbReference type="OrthoDB" id="29221at2759"/>
<dbReference type="Pfam" id="PF01585">
    <property type="entry name" value="G-patch"/>
    <property type="match status" value="1"/>
</dbReference>
<evidence type="ECO:0000256" key="4">
    <source>
        <dbReference type="ARBA" id="ARBA00022771"/>
    </source>
</evidence>
<comment type="subcellular location">
    <subcellularLocation>
        <location evidence="1">Nucleus</location>
    </subcellularLocation>
</comment>
<feature type="compositionally biased region" description="Basic and acidic residues" evidence="8">
    <location>
        <begin position="620"/>
        <end position="637"/>
    </location>
</feature>
<evidence type="ECO:0000256" key="6">
    <source>
        <dbReference type="ARBA" id="ARBA00022884"/>
    </source>
</evidence>
<keyword evidence="5" id="KW-0862">Zinc</keyword>
<dbReference type="GO" id="GO:0008270">
    <property type="term" value="F:zinc ion binding"/>
    <property type="evidence" value="ECO:0007669"/>
    <property type="project" value="UniProtKB-KW"/>
</dbReference>
<accession>A0A8H4PT15</accession>
<dbReference type="SMART" id="SM00443">
    <property type="entry name" value="G_patch"/>
    <property type="match status" value="1"/>
</dbReference>
<evidence type="ECO:0000256" key="1">
    <source>
        <dbReference type="ARBA" id="ARBA00004123"/>
    </source>
</evidence>
<evidence type="ECO:0000313" key="11">
    <source>
        <dbReference type="Proteomes" id="UP000557566"/>
    </source>
</evidence>
<dbReference type="SMART" id="SM00547">
    <property type="entry name" value="ZnF_RBZ"/>
    <property type="match status" value="1"/>
</dbReference>
<feature type="region of interest" description="Disordered" evidence="8">
    <location>
        <begin position="1"/>
        <end position="111"/>
    </location>
</feature>
<evidence type="ECO:0000256" key="7">
    <source>
        <dbReference type="ARBA" id="ARBA00023242"/>
    </source>
</evidence>
<reference evidence="10 11" key="1">
    <citation type="journal article" date="2020" name="Genome Biol. Evol.">
        <title>A new high-quality draft genome assembly of the Chinese cordyceps Ophiocordyceps sinensis.</title>
        <authorList>
            <person name="Shu R."/>
            <person name="Zhang J."/>
            <person name="Meng Q."/>
            <person name="Zhang H."/>
            <person name="Zhou G."/>
            <person name="Li M."/>
            <person name="Wu P."/>
            <person name="Zhao Y."/>
            <person name="Chen C."/>
            <person name="Qin Q."/>
        </authorList>
    </citation>
    <scope>NUCLEOTIDE SEQUENCE [LARGE SCALE GENOMIC DNA]</scope>
    <source>
        <strain evidence="10 11">IOZ07</strain>
    </source>
</reference>
<keyword evidence="2" id="KW-0479">Metal-binding</keyword>
<evidence type="ECO:0000313" key="10">
    <source>
        <dbReference type="EMBL" id="KAF4509903.1"/>
    </source>
</evidence>
<feature type="compositionally biased region" description="Basic and acidic residues" evidence="8">
    <location>
        <begin position="1"/>
        <end position="79"/>
    </location>
</feature>
<feature type="domain" description="G-patch" evidence="9">
    <location>
        <begin position="636"/>
        <end position="682"/>
    </location>
</feature>
<feature type="compositionally biased region" description="Basic and acidic residues" evidence="8">
    <location>
        <begin position="425"/>
        <end position="449"/>
    </location>
</feature>
<evidence type="ECO:0000256" key="5">
    <source>
        <dbReference type="ARBA" id="ARBA00022833"/>
    </source>
</evidence>
<feature type="region of interest" description="Disordered" evidence="8">
    <location>
        <begin position="558"/>
        <end position="643"/>
    </location>
</feature>
<keyword evidence="6" id="KW-0694">RNA-binding</keyword>
<dbReference type="InterPro" id="IPR001876">
    <property type="entry name" value="Znf_RanBP2"/>
</dbReference>
<proteinExistence type="predicted"/>
<comment type="caution">
    <text evidence="10">The sequence shown here is derived from an EMBL/GenBank/DDBJ whole genome shotgun (WGS) entry which is preliminary data.</text>
</comment>
<dbReference type="PANTHER" id="PTHR13948:SF3">
    <property type="entry name" value="FI21118P1"/>
    <property type="match status" value="1"/>
</dbReference>
<dbReference type="AlphaFoldDB" id="A0A8H4PT15"/>
<gene>
    <name evidence="10" type="ORF">G6O67_001838</name>
</gene>
<dbReference type="GO" id="GO:0000398">
    <property type="term" value="P:mRNA splicing, via spliceosome"/>
    <property type="evidence" value="ECO:0007669"/>
    <property type="project" value="TreeGrafter"/>
</dbReference>
<dbReference type="GO" id="GO:0003723">
    <property type="term" value="F:RNA binding"/>
    <property type="evidence" value="ECO:0007669"/>
    <property type="project" value="UniProtKB-KW"/>
</dbReference>
<name>A0A8H4PT15_9HYPO</name>
<organism evidence="10 11">
    <name type="scientific">Ophiocordyceps sinensis</name>
    <dbReference type="NCBI Taxonomy" id="72228"/>
    <lineage>
        <taxon>Eukaryota</taxon>
        <taxon>Fungi</taxon>
        <taxon>Dikarya</taxon>
        <taxon>Ascomycota</taxon>
        <taxon>Pezizomycotina</taxon>
        <taxon>Sordariomycetes</taxon>
        <taxon>Hypocreomycetidae</taxon>
        <taxon>Hypocreales</taxon>
        <taxon>Ophiocordycipitaceae</taxon>
        <taxon>Ophiocordyceps</taxon>
    </lineage>
</organism>
<feature type="compositionally biased region" description="Low complexity" evidence="8">
    <location>
        <begin position="506"/>
        <end position="517"/>
    </location>
</feature>
<keyword evidence="3" id="KW-0677">Repeat</keyword>
<dbReference type="InterPro" id="IPR000467">
    <property type="entry name" value="G_patch_dom"/>
</dbReference>
<keyword evidence="7" id="KW-0539">Nucleus</keyword>
<sequence length="718" mass="79295">MDRAGDYDDRHRGRDDGYPPRRREDSRRSRHDARDERDYEGMYDEGYRGGDDGCYRSRDRAREEEFLRDDHRHHSDNGHARLSPRGDGYVRSPSRSRIQDAGKPTDTIMLEGPPCGISASNLREGIFNSSIAAEFPNVDVRVSSSRGKYRAFVQFQQIEHAVSFLKEHYPRLQIYLPHSTDDIPDGKISFHLRYTRSYDEPDPAQLLSTAPITGWECLRCGYSNFASRIKCKECSYVPQATAGLLGRTGAADVGRDLDKKVQILVVYPLPHDMDEEMLANEMKRLELVKTDKPKDVAPKLKSTAPSVDGAGYGARPGSLHRVFLMRDVATKSQLPYGFAEFWTLGDALGALKKFQMTRSFEIAGAPVAVASIHMGVFIPEDRVNTPGIDHLSFAPLFNPSLRIRYRDLELYPSSRVVASESPADPDAKAAAGKEEKADPAKAKKRKADEGLPESASKRTPVMAAQMAFWQRRRDEIRGGHAGAGENTMADCPARTAPVKFSMTGAAKAGARAKTPPASAEPQGQATTATAEVSFVDRERLQCLLCMMKYKSIEEVDVHEKSRNHKTAMQDEDKVKLALPRIAKRDQRQQKADAGQYRDRAKERRNAHNQPGKPAVPSGKAKPDTKQQDKEEVKKPTESKGMGMLAKMGWTTGSGLGAQGEGLTEALTANAYKSGVGLGAAGGKLGDAAEIAEGQTVDGYSSYLTAAQKKARERYNQLE</sequence>
<feature type="region of interest" description="Disordered" evidence="8">
    <location>
        <begin position="417"/>
        <end position="461"/>
    </location>
</feature>
<evidence type="ECO:0000259" key="9">
    <source>
        <dbReference type="PROSITE" id="PS50174"/>
    </source>
</evidence>
<dbReference type="PANTHER" id="PTHR13948">
    <property type="entry name" value="RNA-BINDING PROTEIN"/>
    <property type="match status" value="1"/>
</dbReference>
<evidence type="ECO:0000256" key="2">
    <source>
        <dbReference type="ARBA" id="ARBA00022723"/>
    </source>
</evidence>
<dbReference type="PROSITE" id="PS50174">
    <property type="entry name" value="G_PATCH"/>
    <property type="match status" value="1"/>
</dbReference>
<evidence type="ECO:0000256" key="3">
    <source>
        <dbReference type="ARBA" id="ARBA00022737"/>
    </source>
</evidence>
<keyword evidence="11" id="KW-1185">Reference proteome</keyword>
<dbReference type="SUPFAM" id="SSF54928">
    <property type="entry name" value="RNA-binding domain, RBD"/>
    <property type="match status" value="1"/>
</dbReference>
<dbReference type="Proteomes" id="UP000557566">
    <property type="component" value="Unassembled WGS sequence"/>
</dbReference>
<protein>
    <recommendedName>
        <fullName evidence="9">G-patch domain-containing protein</fullName>
    </recommendedName>
</protein>
<evidence type="ECO:0000256" key="8">
    <source>
        <dbReference type="SAM" id="MobiDB-lite"/>
    </source>
</evidence>
<keyword evidence="4" id="KW-0863">Zinc-finger</keyword>
<feature type="compositionally biased region" description="Basic and acidic residues" evidence="8">
    <location>
        <begin position="582"/>
        <end position="605"/>
    </location>
</feature>